<dbReference type="Proteomes" id="UP001178148">
    <property type="component" value="Unassembled WGS sequence"/>
</dbReference>
<evidence type="ECO:0000313" key="1">
    <source>
        <dbReference type="EMBL" id="MDP0588084.1"/>
    </source>
</evidence>
<evidence type="ECO:0000313" key="2">
    <source>
        <dbReference type="Proteomes" id="UP001178148"/>
    </source>
</evidence>
<protein>
    <submittedName>
        <fullName evidence="1">DUF3820 family protein</fullName>
    </submittedName>
</protein>
<dbReference type="InterPro" id="IPR024530">
    <property type="entry name" value="QSregVF_b"/>
</dbReference>
<dbReference type="AlphaFoldDB" id="A0AA90NJL1"/>
<accession>A0AA90NJL1</accession>
<sequence>MFEKKDLLKIARFPMPFGKYHGRTLIDLPEDYLLWFAHKGFPEGELGRLLALTLEIQRNGLESLIEPLKNVPQS</sequence>
<name>A0AA90NJL1_9GAMM</name>
<keyword evidence="2" id="KW-1185">Reference proteome</keyword>
<dbReference type="Pfam" id="PF12843">
    <property type="entry name" value="QSregVF_b"/>
    <property type="match status" value="1"/>
</dbReference>
<proteinExistence type="predicted"/>
<organism evidence="1 2">
    <name type="scientific">Candidatus Endonucleibacter bathymodioli</name>
    <dbReference type="NCBI Taxonomy" id="539814"/>
    <lineage>
        <taxon>Bacteria</taxon>
        <taxon>Pseudomonadati</taxon>
        <taxon>Pseudomonadota</taxon>
        <taxon>Gammaproteobacteria</taxon>
        <taxon>Oceanospirillales</taxon>
        <taxon>Endozoicomonadaceae</taxon>
        <taxon>Candidatus Endonucleibacter</taxon>
    </lineage>
</organism>
<gene>
    <name evidence="1" type="ORF">QS748_02295</name>
</gene>
<dbReference type="EMBL" id="JASXSV010000002">
    <property type="protein sequence ID" value="MDP0588084.1"/>
    <property type="molecule type" value="Genomic_DNA"/>
</dbReference>
<comment type="caution">
    <text evidence="1">The sequence shown here is derived from an EMBL/GenBank/DDBJ whole genome shotgun (WGS) entry which is preliminary data.</text>
</comment>
<reference evidence="1 2" key="1">
    <citation type="journal article" date="2023" name="bioRxiv">
        <title>An intranuclear bacterial parasite of deep-sea mussels expresses apoptosis inhibitors acquired from its host.</title>
        <authorList>
            <person name="Gonzalez Porras M.A."/>
            <person name="Assie A."/>
            <person name="Tietjen M."/>
            <person name="Violette M."/>
            <person name="Kleiner M."/>
            <person name="Gruber-Vodicka H."/>
            <person name="Dubilier N."/>
            <person name="Leisch N."/>
        </authorList>
    </citation>
    <scope>NUCLEOTIDE SEQUENCE [LARGE SCALE GENOMIC DNA]</scope>
    <source>
        <strain evidence="1">IAP13</strain>
    </source>
</reference>